<keyword evidence="1" id="KW-0732">Signal</keyword>
<gene>
    <name evidence="2" type="ORF">MENT_LOCUS34344</name>
</gene>
<dbReference type="Proteomes" id="UP000580250">
    <property type="component" value="Unassembled WGS sequence"/>
</dbReference>
<evidence type="ECO:0000313" key="3">
    <source>
        <dbReference type="Proteomes" id="UP000580250"/>
    </source>
</evidence>
<organism evidence="2 3">
    <name type="scientific">Meloidogyne enterolobii</name>
    <name type="common">Root-knot nematode worm</name>
    <name type="synonym">Meloidogyne mayaguensis</name>
    <dbReference type="NCBI Taxonomy" id="390850"/>
    <lineage>
        <taxon>Eukaryota</taxon>
        <taxon>Metazoa</taxon>
        <taxon>Ecdysozoa</taxon>
        <taxon>Nematoda</taxon>
        <taxon>Chromadorea</taxon>
        <taxon>Rhabditida</taxon>
        <taxon>Tylenchina</taxon>
        <taxon>Tylenchomorpha</taxon>
        <taxon>Tylenchoidea</taxon>
        <taxon>Meloidogynidae</taxon>
        <taxon>Meloidogyninae</taxon>
        <taxon>Meloidogyne</taxon>
    </lineage>
</organism>
<dbReference type="EMBL" id="CAJEWN010000423">
    <property type="protein sequence ID" value="CAD2182154.1"/>
    <property type="molecule type" value="Genomic_DNA"/>
</dbReference>
<proteinExistence type="predicted"/>
<evidence type="ECO:0000256" key="1">
    <source>
        <dbReference type="SAM" id="SignalP"/>
    </source>
</evidence>
<comment type="caution">
    <text evidence="2">The sequence shown here is derived from an EMBL/GenBank/DDBJ whole genome shotgun (WGS) entry which is preliminary data.</text>
</comment>
<protein>
    <submittedName>
        <fullName evidence="2">Uncharacterized protein</fullName>
    </submittedName>
</protein>
<feature type="signal peptide" evidence="1">
    <location>
        <begin position="1"/>
        <end position="23"/>
    </location>
</feature>
<accession>A0A6V7W532</accession>
<dbReference type="AlphaFoldDB" id="A0A6V7W532"/>
<evidence type="ECO:0000313" key="2">
    <source>
        <dbReference type="EMBL" id="CAD2182154.1"/>
    </source>
</evidence>
<feature type="chain" id="PRO_5028454101" evidence="1">
    <location>
        <begin position="24"/>
        <end position="572"/>
    </location>
</feature>
<sequence length="572" mass="66196">MLIYNLHFVLLILIVAIFRSCSAIPRRGLEPWSIILCKFRDLATYEPRTKNWFIQWITGHNDEPDTIEKYFMNVSNGLYSIAGSNVNGWFTLSKTQKDILRMVDKSRRGRINPPLLGSDSSFRYFDVIKDLCFAEAVKNGSSLHRQKITIINAGTAAVFDKKNGVLLTPQLVFSSVLTHEMVFPYASSGEYDDRYDLMSTANAYMYHSNFGMSGPGLNGPHLDYLGWLPMDRMLYFGRCNLFCILILKADFRESGNNTLRLSSISVPHNQTRGWLLIMLPYDRDDPNNYYTIELRTPHNFDRGIEQPSVLVHRVQKNGISYYSTLLRQADFYELTDEGTEWVTFLELMSPTTSDSITNKGKQNSSSRNFQFIRVSLKKVYEYDADIHIVSTFNPTECHFGEQKFYSSRQSHPLLVGLDHICLGATMSKNNNSTADNNEFITERSKRDEQLRLVRLFNGGDFKKQFGRQNFFSNRKTFGANSCRKGFVWRSLDSYDYVCVTEQRQKLAQRENLLQENRISYNGHAIRCIEPFLSRRAFPGDEICVLAEEKFHIFRENSQACIYQQILHIYLLI</sequence>
<dbReference type="OrthoDB" id="5843947at2759"/>
<name>A0A6V7W532_MELEN</name>
<reference evidence="2 3" key="1">
    <citation type="submission" date="2020-08" db="EMBL/GenBank/DDBJ databases">
        <authorList>
            <person name="Koutsovoulos G."/>
            <person name="Danchin GJ E."/>
        </authorList>
    </citation>
    <scope>NUCLEOTIDE SEQUENCE [LARGE SCALE GENOMIC DNA]</scope>
</reference>